<accession>A0A0N4U842</accession>
<feature type="region of interest" description="Disordered" evidence="1">
    <location>
        <begin position="528"/>
        <end position="553"/>
    </location>
</feature>
<evidence type="ECO:0000313" key="2">
    <source>
        <dbReference type="EMBL" id="VDN57374.1"/>
    </source>
</evidence>
<dbReference type="Proteomes" id="UP000038040">
    <property type="component" value="Unplaced"/>
</dbReference>
<evidence type="ECO:0000313" key="3">
    <source>
        <dbReference type="Proteomes" id="UP000038040"/>
    </source>
</evidence>
<dbReference type="EMBL" id="UYYG01001160">
    <property type="protein sequence ID" value="VDN57374.1"/>
    <property type="molecule type" value="Genomic_DNA"/>
</dbReference>
<reference evidence="5" key="1">
    <citation type="submission" date="2017-02" db="UniProtKB">
        <authorList>
            <consortium name="WormBaseParasite"/>
        </authorList>
    </citation>
    <scope>IDENTIFICATION</scope>
</reference>
<proteinExistence type="predicted"/>
<sequence>MNERNYSAKYHLELCMKEDLDYSVGKSHLRLASLYNDYEQLSADLCELQFSIKWNRANEAAVVLERLVKSHSSDAVWTLIHKIFLKGSSCAVCSEREIFTVITPELYDSIVGGLTKRFDSDESLKIKMLLFGLEVLMEDKLNRIVNRALTFFTERANIDKDLDSGAGKYHVILGVIVAKLLNNRNLSQISPSRLYSVIAITLNVAVAWPLHDDKWFEILTNISPLYLTDANNYHQDRWYILSGLIDRYIQTFENDITINLQANLKYPSGCGGLVKCFDKVITLKTETKKSVLLFFVWLAYCIWKTFNQGNFLAWIPENDWSGDVHKVIQSKADVGPDKPTLTKRARTKDRRDIGSFPSTSVLKRSKKELCDSYELCSATILVFLQSMNIEPDEHMRFASSFPDLYQFVSESLLFEHRVDEALTHLNDVIDHSIKDSIASSKVYTSTAVSHDNDCILGSLMVLSQINFAWKGYLCFNRIMRYVEAKGSLVYPGMLKYITNIAILEELARVQEYCSEYVSVQIASPQGNRRIGQSTRHSVRGTKDGQKQSLEDQMKRWREEPVHVVKSYFIKNKEDIIKMLEIR</sequence>
<dbReference type="WBParaSite" id="DME_0000318801-mRNA-1">
    <property type="protein sequence ID" value="DME_0000318801-mRNA-1"/>
    <property type="gene ID" value="DME_0000318801"/>
</dbReference>
<gene>
    <name evidence="2" type="ORF">DME_LOCUS7347</name>
</gene>
<evidence type="ECO:0000256" key="1">
    <source>
        <dbReference type="SAM" id="MobiDB-lite"/>
    </source>
</evidence>
<evidence type="ECO:0000313" key="5">
    <source>
        <dbReference type="WBParaSite" id="DME_0000318801-mRNA-1"/>
    </source>
</evidence>
<protein>
    <submittedName>
        <fullName evidence="5">TPR_REGION domain-containing protein</fullName>
    </submittedName>
</protein>
<reference evidence="2 4" key="2">
    <citation type="submission" date="2018-11" db="EMBL/GenBank/DDBJ databases">
        <authorList>
            <consortium name="Pathogen Informatics"/>
        </authorList>
    </citation>
    <scope>NUCLEOTIDE SEQUENCE [LARGE SCALE GENOMIC DNA]</scope>
</reference>
<name>A0A0N4U842_DRAME</name>
<feature type="compositionally biased region" description="Basic and acidic residues" evidence="1">
    <location>
        <begin position="540"/>
        <end position="553"/>
    </location>
</feature>
<dbReference type="OrthoDB" id="5796844at2759"/>
<dbReference type="AlphaFoldDB" id="A0A0N4U842"/>
<dbReference type="Proteomes" id="UP000274756">
    <property type="component" value="Unassembled WGS sequence"/>
</dbReference>
<evidence type="ECO:0000313" key="4">
    <source>
        <dbReference type="Proteomes" id="UP000274756"/>
    </source>
</evidence>
<keyword evidence="4" id="KW-1185">Reference proteome</keyword>
<organism evidence="3 5">
    <name type="scientific">Dracunculus medinensis</name>
    <name type="common">Guinea worm</name>
    <dbReference type="NCBI Taxonomy" id="318479"/>
    <lineage>
        <taxon>Eukaryota</taxon>
        <taxon>Metazoa</taxon>
        <taxon>Ecdysozoa</taxon>
        <taxon>Nematoda</taxon>
        <taxon>Chromadorea</taxon>
        <taxon>Rhabditida</taxon>
        <taxon>Spirurina</taxon>
        <taxon>Dracunculoidea</taxon>
        <taxon>Dracunculidae</taxon>
        <taxon>Dracunculus</taxon>
    </lineage>
</organism>